<protein>
    <submittedName>
        <fullName evidence="2">Uncharacterized protein</fullName>
    </submittedName>
</protein>
<evidence type="ECO:0000256" key="1">
    <source>
        <dbReference type="SAM" id="SignalP"/>
    </source>
</evidence>
<feature type="chain" id="PRO_5047146171" evidence="1">
    <location>
        <begin position="27"/>
        <end position="128"/>
    </location>
</feature>
<evidence type="ECO:0000313" key="2">
    <source>
        <dbReference type="EMBL" id="MFC4600816.1"/>
    </source>
</evidence>
<reference evidence="3" key="1">
    <citation type="journal article" date="2019" name="Int. J. Syst. Evol. Microbiol.">
        <title>The Global Catalogue of Microorganisms (GCM) 10K type strain sequencing project: providing services to taxonomists for standard genome sequencing and annotation.</title>
        <authorList>
            <consortium name="The Broad Institute Genomics Platform"/>
            <consortium name="The Broad Institute Genome Sequencing Center for Infectious Disease"/>
            <person name="Wu L."/>
            <person name="Ma J."/>
        </authorList>
    </citation>
    <scope>NUCLEOTIDE SEQUENCE [LARGE SCALE GENOMIC DNA]</scope>
    <source>
        <strain evidence="3">CCUG 49571</strain>
    </source>
</reference>
<dbReference type="Proteomes" id="UP001596028">
    <property type="component" value="Unassembled WGS sequence"/>
</dbReference>
<keyword evidence="1" id="KW-0732">Signal</keyword>
<dbReference type="EMBL" id="JBHSEP010000019">
    <property type="protein sequence ID" value="MFC4600816.1"/>
    <property type="molecule type" value="Genomic_DNA"/>
</dbReference>
<keyword evidence="3" id="KW-1185">Reference proteome</keyword>
<sequence>MKTSLKVAFLLLICALLMLGCQNGNKEPFLFFNDDQGETILTNRDLTTMKVISLIHEKGSRGFYIVFKDDNRLEELTRQQLNRTIDAYYHEELIFSSEITQIIRGDNVTFNELSDEVLATIETILQEI</sequence>
<dbReference type="RefSeq" id="WP_378100243.1">
    <property type="nucleotide sequence ID" value="NZ_JBHSEP010000019.1"/>
</dbReference>
<accession>A0ABV9FFU7</accession>
<feature type="signal peptide" evidence="1">
    <location>
        <begin position="1"/>
        <end position="26"/>
    </location>
</feature>
<proteinExistence type="predicted"/>
<comment type="caution">
    <text evidence="2">The sequence shown here is derived from an EMBL/GenBank/DDBJ whole genome shotgun (WGS) entry which is preliminary data.</text>
</comment>
<organism evidence="2 3">
    <name type="scientific">Cohnella hongkongensis</name>
    <dbReference type="NCBI Taxonomy" id="178337"/>
    <lineage>
        <taxon>Bacteria</taxon>
        <taxon>Bacillati</taxon>
        <taxon>Bacillota</taxon>
        <taxon>Bacilli</taxon>
        <taxon>Bacillales</taxon>
        <taxon>Paenibacillaceae</taxon>
        <taxon>Cohnella</taxon>
    </lineage>
</organism>
<gene>
    <name evidence="2" type="ORF">ACFO3S_21405</name>
</gene>
<name>A0ABV9FFU7_9BACL</name>
<dbReference type="PROSITE" id="PS51257">
    <property type="entry name" value="PROKAR_LIPOPROTEIN"/>
    <property type="match status" value="1"/>
</dbReference>
<evidence type="ECO:0000313" key="3">
    <source>
        <dbReference type="Proteomes" id="UP001596028"/>
    </source>
</evidence>